<feature type="transmembrane region" description="Helical" evidence="1">
    <location>
        <begin position="12"/>
        <end position="33"/>
    </location>
</feature>
<dbReference type="RefSeq" id="WP_130023076.1">
    <property type="nucleotide sequence ID" value="NZ_SEWF01000037.1"/>
</dbReference>
<keyword evidence="3" id="KW-1185">Reference proteome</keyword>
<evidence type="ECO:0000256" key="1">
    <source>
        <dbReference type="SAM" id="Phobius"/>
    </source>
</evidence>
<reference evidence="2 3" key="1">
    <citation type="submission" date="2019-02" db="EMBL/GenBank/DDBJ databases">
        <title>Bacterial novel species Emticicia sp. 17J42-9 isolated from soil.</title>
        <authorList>
            <person name="Jung H.-Y."/>
        </authorList>
    </citation>
    <scope>NUCLEOTIDE SEQUENCE [LARGE SCALE GENOMIC DNA]</scope>
    <source>
        <strain evidence="2 3">17J42-9</strain>
    </source>
</reference>
<sequence>MKRRKINKKRKWFPYLIIFILILFLSAVLYILYQEPLIKKKVNAYFEKKVNTASVSDSTFIGRWDSYNDTALDLTIFKKNGRIFIHENLFDKAVFNEELVADTLNTDIKLTYKTKDKDFLGEYFVIDKKNNLHFFNKEGKELAKKAPK</sequence>
<accession>A0A4Q5LVZ0</accession>
<dbReference type="AlphaFoldDB" id="A0A4Q5LVZ0"/>
<keyword evidence="1" id="KW-1133">Transmembrane helix</keyword>
<evidence type="ECO:0000313" key="2">
    <source>
        <dbReference type="EMBL" id="RYU93745.1"/>
    </source>
</evidence>
<dbReference type="Proteomes" id="UP000293162">
    <property type="component" value="Unassembled WGS sequence"/>
</dbReference>
<comment type="caution">
    <text evidence="2">The sequence shown here is derived from an EMBL/GenBank/DDBJ whole genome shotgun (WGS) entry which is preliminary data.</text>
</comment>
<keyword evidence="1" id="KW-0472">Membrane</keyword>
<dbReference type="EMBL" id="SEWF01000037">
    <property type="protein sequence ID" value="RYU93745.1"/>
    <property type="molecule type" value="Genomic_DNA"/>
</dbReference>
<evidence type="ECO:0000313" key="3">
    <source>
        <dbReference type="Proteomes" id="UP000293162"/>
    </source>
</evidence>
<organism evidence="2 3">
    <name type="scientific">Emticicia agri</name>
    <dbReference type="NCBI Taxonomy" id="2492393"/>
    <lineage>
        <taxon>Bacteria</taxon>
        <taxon>Pseudomonadati</taxon>
        <taxon>Bacteroidota</taxon>
        <taxon>Cytophagia</taxon>
        <taxon>Cytophagales</taxon>
        <taxon>Leadbetterellaceae</taxon>
        <taxon>Emticicia</taxon>
    </lineage>
</organism>
<keyword evidence="1" id="KW-0812">Transmembrane</keyword>
<proteinExistence type="predicted"/>
<name>A0A4Q5LVZ0_9BACT</name>
<gene>
    <name evidence="2" type="ORF">EWM59_20255</name>
</gene>
<protein>
    <submittedName>
        <fullName evidence="2">Uncharacterized protein</fullName>
    </submittedName>
</protein>